<dbReference type="GO" id="GO:0046872">
    <property type="term" value="F:metal ion binding"/>
    <property type="evidence" value="ECO:0007669"/>
    <property type="project" value="InterPro"/>
</dbReference>
<dbReference type="Gene3D" id="3.30.830.10">
    <property type="entry name" value="Metalloenzyme, LuxS/M16 peptidase-like"/>
    <property type="match status" value="1"/>
</dbReference>
<evidence type="ECO:0000313" key="2">
    <source>
        <dbReference type="EMBL" id="PRQ02864.1"/>
    </source>
</evidence>
<feature type="region of interest" description="Disordered" evidence="1">
    <location>
        <begin position="25"/>
        <end position="84"/>
    </location>
</feature>
<evidence type="ECO:0000256" key="1">
    <source>
        <dbReference type="SAM" id="MobiDB-lite"/>
    </source>
</evidence>
<name>A0A2S9YCM2_9BACT</name>
<feature type="compositionally biased region" description="Low complexity" evidence="1">
    <location>
        <begin position="511"/>
        <end position="529"/>
    </location>
</feature>
<protein>
    <recommendedName>
        <fullName evidence="4">Peptidase M16 inactive domain protein</fullName>
    </recommendedName>
</protein>
<dbReference type="EMBL" id="PVNK01000110">
    <property type="protein sequence ID" value="PRQ02864.1"/>
    <property type="molecule type" value="Genomic_DNA"/>
</dbReference>
<evidence type="ECO:0008006" key="4">
    <source>
        <dbReference type="Google" id="ProtNLM"/>
    </source>
</evidence>
<dbReference type="OrthoDB" id="5506951at2"/>
<feature type="region of interest" description="Disordered" evidence="1">
    <location>
        <begin position="469"/>
        <end position="529"/>
    </location>
</feature>
<comment type="caution">
    <text evidence="2">The sequence shown here is derived from an EMBL/GenBank/DDBJ whole genome shotgun (WGS) entry which is preliminary data.</text>
</comment>
<dbReference type="SUPFAM" id="SSF63411">
    <property type="entry name" value="LuxS/MPP-like metallohydrolase"/>
    <property type="match status" value="1"/>
</dbReference>
<reference evidence="2 3" key="1">
    <citation type="submission" date="2018-03" db="EMBL/GenBank/DDBJ databases">
        <title>Draft Genome Sequences of the Obligatory Marine Myxobacteria Enhygromyxa salina SWB005.</title>
        <authorList>
            <person name="Poehlein A."/>
            <person name="Moghaddam J.A."/>
            <person name="Harms H."/>
            <person name="Alanjari M."/>
            <person name="Koenig G.M."/>
            <person name="Daniel R."/>
            <person name="Schaeberle T.F."/>
        </authorList>
    </citation>
    <scope>NUCLEOTIDE SEQUENCE [LARGE SCALE GENOMIC DNA]</scope>
    <source>
        <strain evidence="2 3">SWB005</strain>
    </source>
</reference>
<proteinExistence type="predicted"/>
<accession>A0A2S9YCM2</accession>
<feature type="compositionally biased region" description="Acidic residues" evidence="1">
    <location>
        <begin position="476"/>
        <end position="485"/>
    </location>
</feature>
<feature type="compositionally biased region" description="Low complexity" evidence="1">
    <location>
        <begin position="561"/>
        <end position="597"/>
    </location>
</feature>
<sequence>MSLRILAYVLSPFLGVGLGPATGADSGGAELGEVAPVDAQLDAHPDAGEATGEASDTIDADPDEGSADDAGDDEDEDEAEGPAQVVDVVLPCGVRVITAKDASLPVAAVVLAVEVGTRDDPDKLPGLVHALAYQLQQGNRELAPGEAIATAHDVGGLAAMAVGAAQVRFESLVPISQLDAQLRVEALRLRAPNVGRELWLKSLSYARNDDRVKTLVPREAAAIAWQDEGMKHDGRVVGQGLADMLDQAVGAQLARLYDYRVATLVVVGPDEPQALLERVEPLFADLSARPRKLIAAATTPKAPAAAPRVAKLPRQKGDSMVWAVPGNPAARAWAQVLCGTLNRQQRVEPEPPRARVRCTYADDPRRPMLVLRAIGFDPALGPEPLIAGRLARVAAVGLTPDVEPDLAALVEAQRARIETDIGFDLRTPLELASYLASASERRTPATAGLALRARDELLGLPLLPADELTDGLSEGVGEESGDELNDALGDPPGAEPGDATAEGPEDAGAQPGDDSSGAPPDASSGRAAASLAAAIPGLLDTRRAVLLLDPEQDAPPPLHPPAATEPTTEPTTPANPESQPASAPQPADAPAPSGGEK</sequence>
<feature type="region of interest" description="Disordered" evidence="1">
    <location>
        <begin position="544"/>
        <end position="597"/>
    </location>
</feature>
<dbReference type="RefSeq" id="WP_106391475.1">
    <property type="nucleotide sequence ID" value="NZ_PVNK01000110.1"/>
</dbReference>
<organism evidence="2 3">
    <name type="scientific">Enhygromyxa salina</name>
    <dbReference type="NCBI Taxonomy" id="215803"/>
    <lineage>
        <taxon>Bacteria</taxon>
        <taxon>Pseudomonadati</taxon>
        <taxon>Myxococcota</taxon>
        <taxon>Polyangia</taxon>
        <taxon>Nannocystales</taxon>
        <taxon>Nannocystaceae</taxon>
        <taxon>Enhygromyxa</taxon>
    </lineage>
</organism>
<dbReference type="InterPro" id="IPR011249">
    <property type="entry name" value="Metalloenz_LuxS/M16"/>
</dbReference>
<gene>
    <name evidence="2" type="ORF">ENSA5_20410</name>
</gene>
<evidence type="ECO:0000313" key="3">
    <source>
        <dbReference type="Proteomes" id="UP000237968"/>
    </source>
</evidence>
<dbReference type="AlphaFoldDB" id="A0A2S9YCM2"/>
<keyword evidence="3" id="KW-1185">Reference proteome</keyword>
<feature type="compositionally biased region" description="Acidic residues" evidence="1">
    <location>
        <begin position="56"/>
        <end position="80"/>
    </location>
</feature>
<dbReference type="Proteomes" id="UP000237968">
    <property type="component" value="Unassembled WGS sequence"/>
</dbReference>